<name>A0A9P5X7G7_9AGAR</name>
<dbReference type="OrthoDB" id="8954335at2759"/>
<dbReference type="EMBL" id="MU151366">
    <property type="protein sequence ID" value="KAF9444545.1"/>
    <property type="molecule type" value="Genomic_DNA"/>
</dbReference>
<dbReference type="GO" id="GO:0005525">
    <property type="term" value="F:GTP binding"/>
    <property type="evidence" value="ECO:0007669"/>
    <property type="project" value="InterPro"/>
</dbReference>
<accession>A0A9P5X7G7</accession>
<dbReference type="PROSITE" id="PS00675">
    <property type="entry name" value="SIGMA54_INTERACT_1"/>
    <property type="match status" value="1"/>
</dbReference>
<reference evidence="2" key="1">
    <citation type="submission" date="2020-11" db="EMBL/GenBank/DDBJ databases">
        <authorList>
            <consortium name="DOE Joint Genome Institute"/>
            <person name="Ahrendt S."/>
            <person name="Riley R."/>
            <person name="Andreopoulos W."/>
            <person name="Labutti K."/>
            <person name="Pangilinan J."/>
            <person name="Ruiz-Duenas F.J."/>
            <person name="Barrasa J.M."/>
            <person name="Sanchez-Garcia M."/>
            <person name="Camarero S."/>
            <person name="Miyauchi S."/>
            <person name="Serrano A."/>
            <person name="Linde D."/>
            <person name="Babiker R."/>
            <person name="Drula E."/>
            <person name="Ayuso-Fernandez I."/>
            <person name="Pacheco R."/>
            <person name="Padilla G."/>
            <person name="Ferreira P."/>
            <person name="Barriuso J."/>
            <person name="Kellner H."/>
            <person name="Castanera R."/>
            <person name="Alfaro M."/>
            <person name="Ramirez L."/>
            <person name="Pisabarro A.G."/>
            <person name="Kuo A."/>
            <person name="Tritt A."/>
            <person name="Lipzen A."/>
            <person name="He G."/>
            <person name="Yan M."/>
            <person name="Ng V."/>
            <person name="Cullen D."/>
            <person name="Martin F."/>
            <person name="Rosso M.-N."/>
            <person name="Henrissat B."/>
            <person name="Hibbett D."/>
            <person name="Martinez A.T."/>
            <person name="Grigoriev I.V."/>
        </authorList>
    </citation>
    <scope>NUCLEOTIDE SEQUENCE</scope>
    <source>
        <strain evidence="2">MF-IS2</strain>
    </source>
</reference>
<dbReference type="InterPro" id="IPR025662">
    <property type="entry name" value="Sigma_54_int_dom_ATP-bd_1"/>
</dbReference>
<evidence type="ECO:0000313" key="2">
    <source>
        <dbReference type="EMBL" id="KAF9444545.1"/>
    </source>
</evidence>
<protein>
    <recommendedName>
        <fullName evidence="1">G domain-containing protein</fullName>
    </recommendedName>
</protein>
<dbReference type="InterPro" id="IPR027417">
    <property type="entry name" value="P-loop_NTPase"/>
</dbReference>
<organism evidence="2 3">
    <name type="scientific">Macrolepiota fuliginosa MF-IS2</name>
    <dbReference type="NCBI Taxonomy" id="1400762"/>
    <lineage>
        <taxon>Eukaryota</taxon>
        <taxon>Fungi</taxon>
        <taxon>Dikarya</taxon>
        <taxon>Basidiomycota</taxon>
        <taxon>Agaricomycotina</taxon>
        <taxon>Agaricomycetes</taxon>
        <taxon>Agaricomycetidae</taxon>
        <taxon>Agaricales</taxon>
        <taxon>Agaricineae</taxon>
        <taxon>Agaricaceae</taxon>
        <taxon>Macrolepiota</taxon>
    </lineage>
</organism>
<feature type="domain" description="G" evidence="1">
    <location>
        <begin position="6"/>
        <end position="129"/>
    </location>
</feature>
<proteinExistence type="predicted"/>
<evidence type="ECO:0000313" key="3">
    <source>
        <dbReference type="Proteomes" id="UP000807342"/>
    </source>
</evidence>
<dbReference type="Proteomes" id="UP000807342">
    <property type="component" value="Unassembled WGS sequence"/>
</dbReference>
<comment type="caution">
    <text evidence="2">The sequence shown here is derived from an EMBL/GenBank/DDBJ whole genome shotgun (WGS) entry which is preliminary data.</text>
</comment>
<dbReference type="CDD" id="cd00882">
    <property type="entry name" value="Ras_like_GTPase"/>
    <property type="match status" value="1"/>
</dbReference>
<dbReference type="Gene3D" id="3.40.50.300">
    <property type="entry name" value="P-loop containing nucleotide triphosphate hydrolases"/>
    <property type="match status" value="1"/>
</dbReference>
<dbReference type="InterPro" id="IPR006073">
    <property type="entry name" value="GTP-bd"/>
</dbReference>
<dbReference type="SUPFAM" id="SSF52540">
    <property type="entry name" value="P-loop containing nucleoside triphosphate hydrolases"/>
    <property type="match status" value="1"/>
</dbReference>
<dbReference type="Pfam" id="PF01926">
    <property type="entry name" value="MMR_HSR1"/>
    <property type="match status" value="1"/>
</dbReference>
<dbReference type="AlphaFoldDB" id="A0A9P5X7G7"/>
<evidence type="ECO:0000259" key="1">
    <source>
        <dbReference type="Pfam" id="PF01926"/>
    </source>
</evidence>
<sequence length="268" mass="29758">MPKKNIILFGESGSGKSSIVNMLSTNEHVADISSGAKGCTFKSRDFEVDVLGQPMTLWDTAGLDEGDAGRVPKSEAIVQLYKLVRNLSDGVSLLIFVMRAPRIKSSVPQNWKLFHKIICQKKVPIVIAITGLEQEENMDQWWWDNKGTFQDYGVIPVGFACITASRGKALKRGDAHVFDEEYEDSQKKMRELIRSTALVTPWRVPAAEWFKNIVYTTVEQESDGWCGSKEVRREHTEEVAGGALKKLVSVCGMSDSDAAELAGKMRGI</sequence>
<keyword evidence="3" id="KW-1185">Reference proteome</keyword>
<gene>
    <name evidence="2" type="ORF">P691DRAFT_677374</name>
</gene>